<comment type="caution">
    <text evidence="1">The sequence shown here is derived from an EMBL/GenBank/DDBJ whole genome shotgun (WGS) entry which is preliminary data.</text>
</comment>
<organism evidence="1 2">
    <name type="scientific">Clostridium fungisolvens</name>
    <dbReference type="NCBI Taxonomy" id="1604897"/>
    <lineage>
        <taxon>Bacteria</taxon>
        <taxon>Bacillati</taxon>
        <taxon>Bacillota</taxon>
        <taxon>Clostridia</taxon>
        <taxon>Eubacteriales</taxon>
        <taxon>Clostridiaceae</taxon>
        <taxon>Clostridium</taxon>
    </lineage>
</organism>
<sequence length="70" mass="7987">MNINVNTFQKLIEDNFYGSYNKCAKALNVAPSTICRVVNGNNNAGVKLLSSLMQYCNDNNLRYEDYIFLQ</sequence>
<evidence type="ECO:0000313" key="1">
    <source>
        <dbReference type="EMBL" id="GFP77467.1"/>
    </source>
</evidence>
<dbReference type="Proteomes" id="UP000580568">
    <property type="component" value="Unassembled WGS sequence"/>
</dbReference>
<proteinExistence type="predicted"/>
<evidence type="ECO:0000313" key="2">
    <source>
        <dbReference type="Proteomes" id="UP000580568"/>
    </source>
</evidence>
<gene>
    <name evidence="1" type="ORF">bsdtw1_03595</name>
</gene>
<dbReference type="RefSeq" id="WP_183278837.1">
    <property type="nucleotide sequence ID" value="NZ_BLZR01000001.1"/>
</dbReference>
<dbReference type="AlphaFoldDB" id="A0A6V8SJW3"/>
<dbReference type="EMBL" id="BLZR01000001">
    <property type="protein sequence ID" value="GFP77467.1"/>
    <property type="molecule type" value="Genomic_DNA"/>
</dbReference>
<reference evidence="1 2" key="1">
    <citation type="submission" date="2020-07" db="EMBL/GenBank/DDBJ databases">
        <title>A new beta-1,3-glucan-decomposing anaerobic bacterium isolated from anoxic soil subjected to biological soil disinfestation.</title>
        <authorList>
            <person name="Ueki A."/>
            <person name="Tonouchi A."/>
        </authorList>
    </citation>
    <scope>NUCLEOTIDE SEQUENCE [LARGE SCALE GENOMIC DNA]</scope>
    <source>
        <strain evidence="1 2">TW1</strain>
    </source>
</reference>
<keyword evidence="2" id="KW-1185">Reference proteome</keyword>
<name>A0A6V8SJW3_9CLOT</name>
<accession>A0A6V8SJW3</accession>
<evidence type="ECO:0008006" key="3">
    <source>
        <dbReference type="Google" id="ProtNLM"/>
    </source>
</evidence>
<protein>
    <recommendedName>
        <fullName evidence="3">XRE family transcriptional regulator</fullName>
    </recommendedName>
</protein>